<keyword evidence="2" id="KW-1185">Reference proteome</keyword>
<dbReference type="RefSeq" id="WP_135744036.1">
    <property type="nucleotide sequence ID" value="NZ_RQHT01000012.1"/>
</dbReference>
<gene>
    <name evidence="1" type="ORF">EHR08_15755</name>
</gene>
<dbReference type="Proteomes" id="UP000297649">
    <property type="component" value="Unassembled WGS sequence"/>
</dbReference>
<organism evidence="1 2">
    <name type="scientific">Leptospira bandrabouensis</name>
    <dbReference type="NCBI Taxonomy" id="2484903"/>
    <lineage>
        <taxon>Bacteria</taxon>
        <taxon>Pseudomonadati</taxon>
        <taxon>Spirochaetota</taxon>
        <taxon>Spirochaetia</taxon>
        <taxon>Leptospirales</taxon>
        <taxon>Leptospiraceae</taxon>
        <taxon>Leptospira</taxon>
    </lineage>
</organism>
<accession>A0A6H3NLP9</accession>
<dbReference type="EMBL" id="RQHU01000019">
    <property type="protein sequence ID" value="TGN12801.1"/>
    <property type="molecule type" value="Genomic_DNA"/>
</dbReference>
<dbReference type="OrthoDB" id="328222at2"/>
<evidence type="ECO:0000313" key="2">
    <source>
        <dbReference type="Proteomes" id="UP000297649"/>
    </source>
</evidence>
<proteinExistence type="predicted"/>
<reference evidence="1" key="1">
    <citation type="journal article" date="2019" name="PLoS Negl. Trop. Dis.">
        <title>Revisiting the worldwide diversity of Leptospira species in the environment.</title>
        <authorList>
            <person name="Vincent A.T."/>
            <person name="Schiettekatte O."/>
            <person name="Bourhy P."/>
            <person name="Veyrier F.J."/>
            <person name="Picardeau M."/>
        </authorList>
    </citation>
    <scope>NUCLEOTIDE SEQUENCE [LARGE SCALE GENOMIC DNA]</scope>
    <source>
        <strain evidence="1">201601109</strain>
    </source>
</reference>
<protein>
    <submittedName>
        <fullName evidence="1">Uncharacterized protein</fullName>
    </submittedName>
</protein>
<evidence type="ECO:0000313" key="1">
    <source>
        <dbReference type="EMBL" id="TGN12801.1"/>
    </source>
</evidence>
<sequence length="169" mass="19927">MKLTQKPLESYIQTVKEVFRLSNKYFKDLLEFNKNGKPIASFEPIEFFKYVQDCEYVKDPPGIEFVNRPKISLLLAGSGHPFDCDDRTILSLAYFKLRNYTQKLLGRDELFDYRVLVVGKTDRPHHIYIEFKNKADSNWIPFDPTYPYNVFGVTPFTPGFIKIFYENDL</sequence>
<name>A0A6H3NLP9_9LEPT</name>
<comment type="caution">
    <text evidence="1">The sequence shown here is derived from an EMBL/GenBank/DDBJ whole genome shotgun (WGS) entry which is preliminary data.</text>
</comment>
<dbReference type="AlphaFoldDB" id="A0A6H3NLP9"/>